<organism evidence="3 4">
    <name type="scientific">Littorina saxatilis</name>
    <dbReference type="NCBI Taxonomy" id="31220"/>
    <lineage>
        <taxon>Eukaryota</taxon>
        <taxon>Metazoa</taxon>
        <taxon>Spiralia</taxon>
        <taxon>Lophotrochozoa</taxon>
        <taxon>Mollusca</taxon>
        <taxon>Gastropoda</taxon>
        <taxon>Caenogastropoda</taxon>
        <taxon>Littorinimorpha</taxon>
        <taxon>Littorinoidea</taxon>
        <taxon>Littorinidae</taxon>
        <taxon>Littorina</taxon>
    </lineage>
</organism>
<dbReference type="EMBL" id="JBAMIC010000002">
    <property type="protein sequence ID" value="KAK7111483.1"/>
    <property type="molecule type" value="Genomic_DNA"/>
</dbReference>
<feature type="region of interest" description="Disordered" evidence="1">
    <location>
        <begin position="1"/>
        <end position="27"/>
    </location>
</feature>
<feature type="domain" description="Tesmin/TSO1-like CXC" evidence="2">
    <location>
        <begin position="1496"/>
        <end position="1539"/>
    </location>
</feature>
<sequence length="1572" mass="175116">MSKVKGRNASGKQTMASGGGSEFNEDFPHKNTVTGTFSAENQTCALCEHSVKDGEDPVVQTEKGVQGLLKASQSRCDGLQFVVGQVVHRSCRYNYCNTNVIKRDLKRKRDEAESQQEISTVSLRSSKAKFDIRNDCLFCGLPAKSDAKKGISVFSVRTFNFQEKLLQVCSDRGEGDKWAETVRMRIHYAQDLHAYDAMYHHQCSVNFRTKRNVPLAFRSDSNSMNCDDIGRPGRPAVEERNKAFLRVAKYLEENDDEQTTLGDLCKKMLDHLTEADPYTERHMKTKLLDHFGGAVIITSIQGKANVVTFRSTAEKILKQFSEAAREKDVAAEKIRIIKTASKLLLADIKDMISSKETYPSPTQIGDLPSNLQYLPPSLVLFLKTLLHEKKEPDIKVAAIGQALAQAARPKILLAPLQVGLAVELHHLFGSKFIVEHVNKLGFCSSYAEVRRFEQCAAVSQGVDLYGTVPDSRIQFVADNVDHNIRTLDGTGTFHGMGIIASATPCQKQHNSIRRDQRVTNKSLMGVGSIPVRYFDPSTISLSLVYELLHDFSTNDDRKKLDLVWKVSWPLRSPRPGWSGTMQAVCDGQYPGRSAITFLPMIDMDPTNMSCVYSTLLFVTSLAKKNNVTPVLTFDQPLWWRAKVIVNSEPLHSDLHSLVLRLGGFHTQMSFLGCIGRLMSGSGLQQLLEVAFAPNAVLHMLSGKAVARGVRGHFLVDSVLNALISSITFGFSLDIHCAEGTDETGEEETEAEHTVNDSAPGEPSRLSEHEDPPPDRQATNGTETEQTCLYSALALFDKVLNKKMAVEELDDSPELIKIEQMLLQTKEHLQGQRMAKLWLQYMNMIDIMRRFLRAERTGNWLLHLHSLQQMLPYLAAAGHSLYAKSVHIYLQDMQQLKEHHPSVFHEFTHGYHVLRRSDRYWAGLSTDLVIEQVLMRSVKSAGGLTRGRGMGDSQRTQWLLSMPACAEMNNAMQEVTRMEYTTSDQHAESGGSRQGKDETDMKSMLKFLLPRNPFTSDGTLRNICTGVTADTTVNVDTAKAVGGAILQSMVGTSVKDFKFKRKNQAVTMDIQTSAKIEGEIIQVDPQLLFQRLVTAASVQPDEFDLPSSFEFELTSPPASLFEPSGLLRESHKSTLVDAIATAVKGETLLPGEEDASEHVILDGGSLLHKVPWRKLETFGNICKMYADYINRRYRNPVIVFDGYDSGPTTKDTAHLRRSSGAVGPVVMFTKDTVLTSRKDHFLSNARNKQAFIFMLGSALEYDGCRVLHAQADADTLIVKTAMKSAAENKTTVIGEDTDLLVLLVYHVRLTDQPVFLRSDKQSSKRRVWHIQWLKQALGHTVCQLLPFVHAINGCDTTSKLYRIGKSEPLKKIKTDSIFNEQGRIFCSRERTKEVIVAAGERALIHLYNGCKGESLDILRYKRFCEKVATCSASVDVQSLPPTSAAAKYHSLRVYLQVQEWVNLSADLAPEEWGWHLSAGQQLEPRTTDLPPAPEALLRVVRCNCKKDCQSKRCTCRKHGLVCSVACGGCKGLSCTNSPSFEELDSDLLDIPSVFGLPDLAEDMDVVLPLDTDS</sequence>
<reference evidence="3 4" key="1">
    <citation type="submission" date="2024-02" db="EMBL/GenBank/DDBJ databases">
        <title>Chromosome-scale genome assembly of the rough periwinkle Littorina saxatilis.</title>
        <authorList>
            <person name="De Jode A."/>
            <person name="Faria R."/>
            <person name="Formenti G."/>
            <person name="Sims Y."/>
            <person name="Smith T.P."/>
            <person name="Tracey A."/>
            <person name="Wood J.M.D."/>
            <person name="Zagrodzka Z.B."/>
            <person name="Johannesson K."/>
            <person name="Butlin R.K."/>
            <person name="Leder E.H."/>
        </authorList>
    </citation>
    <scope>NUCLEOTIDE SEQUENCE [LARGE SCALE GENOMIC DNA]</scope>
    <source>
        <strain evidence="3">Snail1</strain>
        <tissue evidence="3">Muscle</tissue>
    </source>
</reference>
<dbReference type="PANTHER" id="PTHR46704">
    <property type="entry name" value="CXC DOMAIN-CONTAINING PROTEIN-RELATED"/>
    <property type="match status" value="1"/>
</dbReference>
<feature type="compositionally biased region" description="Acidic residues" evidence="1">
    <location>
        <begin position="740"/>
        <end position="749"/>
    </location>
</feature>
<evidence type="ECO:0000313" key="4">
    <source>
        <dbReference type="Proteomes" id="UP001374579"/>
    </source>
</evidence>
<gene>
    <name evidence="3" type="ORF">V1264_011106</name>
</gene>
<evidence type="ECO:0000256" key="1">
    <source>
        <dbReference type="SAM" id="MobiDB-lite"/>
    </source>
</evidence>
<keyword evidence="4" id="KW-1185">Reference proteome</keyword>
<name>A0AAN9GJV2_9CAEN</name>
<feature type="region of interest" description="Disordered" evidence="1">
    <location>
        <begin position="740"/>
        <end position="782"/>
    </location>
</feature>
<dbReference type="Proteomes" id="UP001374579">
    <property type="component" value="Unassembled WGS sequence"/>
</dbReference>
<dbReference type="InterPro" id="IPR033467">
    <property type="entry name" value="Tesmin/TSO1-like_CXC"/>
</dbReference>
<protein>
    <recommendedName>
        <fullName evidence="2">Tesmin/TSO1-like CXC domain-containing protein</fullName>
    </recommendedName>
</protein>
<accession>A0AAN9GJV2</accession>
<feature type="compositionally biased region" description="Basic and acidic residues" evidence="1">
    <location>
        <begin position="764"/>
        <end position="773"/>
    </location>
</feature>
<dbReference type="PANTHER" id="PTHR46704:SF1">
    <property type="entry name" value="TELOMERE LENGTH REGULATION PROTEIN TEL2 HOMOLOG"/>
    <property type="match status" value="1"/>
</dbReference>
<proteinExistence type="predicted"/>
<dbReference type="SMART" id="SM01114">
    <property type="entry name" value="CXC"/>
    <property type="match status" value="1"/>
</dbReference>
<evidence type="ECO:0000313" key="3">
    <source>
        <dbReference type="EMBL" id="KAK7111483.1"/>
    </source>
</evidence>
<feature type="region of interest" description="Disordered" evidence="1">
    <location>
        <begin position="979"/>
        <end position="998"/>
    </location>
</feature>
<comment type="caution">
    <text evidence="3">The sequence shown here is derived from an EMBL/GenBank/DDBJ whole genome shotgun (WGS) entry which is preliminary data.</text>
</comment>
<evidence type="ECO:0000259" key="2">
    <source>
        <dbReference type="SMART" id="SM01114"/>
    </source>
</evidence>